<evidence type="ECO:0000256" key="3">
    <source>
        <dbReference type="ARBA" id="ARBA00011738"/>
    </source>
</evidence>
<evidence type="ECO:0000256" key="2">
    <source>
        <dbReference type="ARBA" id="ARBA00007422"/>
    </source>
</evidence>
<dbReference type="Pfam" id="PF00121">
    <property type="entry name" value="TIM"/>
    <property type="match status" value="1"/>
</dbReference>
<dbReference type="GO" id="GO:0006094">
    <property type="term" value="P:gluconeogenesis"/>
    <property type="evidence" value="ECO:0007669"/>
    <property type="project" value="UniProtKB-KW"/>
</dbReference>
<comment type="pathway">
    <text evidence="1 7">Carbohydrate degradation; glycolysis; D-glyceraldehyde 3-phosphate from glycerone phosphate: step 1/1.</text>
</comment>
<keyword evidence="6 7" id="KW-0413">Isomerase</keyword>
<dbReference type="GO" id="GO:0004807">
    <property type="term" value="F:triose-phosphate isomerase activity"/>
    <property type="evidence" value="ECO:0007669"/>
    <property type="project" value="UniProtKB-EC"/>
</dbReference>
<dbReference type="Gene3D" id="3.20.20.70">
    <property type="entry name" value="Aldolase class I"/>
    <property type="match status" value="1"/>
</dbReference>
<gene>
    <name evidence="8" type="ORF">RF11_05465</name>
</gene>
<protein>
    <recommendedName>
        <fullName evidence="4 7">Triosephosphate isomerase</fullName>
        <ecNumber evidence="7">5.3.1.1</ecNumber>
    </recommendedName>
</protein>
<evidence type="ECO:0000313" key="8">
    <source>
        <dbReference type="EMBL" id="KII64677.1"/>
    </source>
</evidence>
<accession>A0A0C2MSL1</accession>
<reference evidence="8 9" key="1">
    <citation type="journal article" date="2014" name="Genome Biol. Evol.">
        <title>The genome of the myxosporean Thelohanellus kitauei shows adaptations to nutrient acquisition within its fish host.</title>
        <authorList>
            <person name="Yang Y."/>
            <person name="Xiong J."/>
            <person name="Zhou Z."/>
            <person name="Huo F."/>
            <person name="Miao W."/>
            <person name="Ran C."/>
            <person name="Liu Y."/>
            <person name="Zhang J."/>
            <person name="Feng J."/>
            <person name="Wang M."/>
            <person name="Wang M."/>
            <person name="Wang L."/>
            <person name="Yao B."/>
        </authorList>
    </citation>
    <scope>NUCLEOTIDE SEQUENCE [LARGE SCALE GENOMIC DNA]</scope>
    <source>
        <strain evidence="8">Wuqing</strain>
    </source>
</reference>
<comment type="catalytic activity">
    <reaction evidence="7">
        <text>D-glyceraldehyde 3-phosphate = dihydroxyacetone phosphate</text>
        <dbReference type="Rhea" id="RHEA:18585"/>
        <dbReference type="ChEBI" id="CHEBI:57642"/>
        <dbReference type="ChEBI" id="CHEBI:59776"/>
        <dbReference type="EC" id="5.3.1.1"/>
    </reaction>
</comment>
<dbReference type="OrthoDB" id="6715177at2759"/>
<evidence type="ECO:0000256" key="1">
    <source>
        <dbReference type="ARBA" id="ARBA00004680"/>
    </source>
</evidence>
<name>A0A0C2MSL1_THEKT</name>
<dbReference type="GO" id="GO:0046166">
    <property type="term" value="P:glyceraldehyde-3-phosphate biosynthetic process"/>
    <property type="evidence" value="ECO:0007669"/>
    <property type="project" value="TreeGrafter"/>
</dbReference>
<proteinExistence type="inferred from homology"/>
<dbReference type="GO" id="GO:0006096">
    <property type="term" value="P:glycolytic process"/>
    <property type="evidence" value="ECO:0007669"/>
    <property type="project" value="UniProtKB-KW"/>
</dbReference>
<evidence type="ECO:0000256" key="4">
    <source>
        <dbReference type="ARBA" id="ARBA00019397"/>
    </source>
</evidence>
<comment type="similarity">
    <text evidence="2 7">Belongs to the triosephosphate isomerase family.</text>
</comment>
<dbReference type="InterPro" id="IPR013785">
    <property type="entry name" value="Aldolase_TIM"/>
</dbReference>
<comment type="subunit">
    <text evidence="3">Homodimer.</text>
</comment>
<dbReference type="Proteomes" id="UP000031668">
    <property type="component" value="Unassembled WGS sequence"/>
</dbReference>
<keyword evidence="5 7" id="KW-0312">Gluconeogenesis</keyword>
<comment type="caution">
    <text evidence="8">The sequence shown here is derived from an EMBL/GenBank/DDBJ whole genome shotgun (WGS) entry which is preliminary data.</text>
</comment>
<evidence type="ECO:0000256" key="7">
    <source>
        <dbReference type="RuleBase" id="RU363013"/>
    </source>
</evidence>
<dbReference type="GO" id="GO:0019563">
    <property type="term" value="P:glycerol catabolic process"/>
    <property type="evidence" value="ECO:0007669"/>
    <property type="project" value="TreeGrafter"/>
</dbReference>
<evidence type="ECO:0000256" key="6">
    <source>
        <dbReference type="ARBA" id="ARBA00023235"/>
    </source>
</evidence>
<dbReference type="AlphaFoldDB" id="A0A0C2MSL1"/>
<dbReference type="PROSITE" id="PS51440">
    <property type="entry name" value="TIM_2"/>
    <property type="match status" value="1"/>
</dbReference>
<dbReference type="InterPro" id="IPR000652">
    <property type="entry name" value="Triosephosphate_isomerase"/>
</dbReference>
<evidence type="ECO:0000313" key="9">
    <source>
        <dbReference type="Proteomes" id="UP000031668"/>
    </source>
</evidence>
<keyword evidence="7" id="KW-0324">Glycolysis</keyword>
<dbReference type="PANTHER" id="PTHR21139:SF2">
    <property type="entry name" value="TRIOSEPHOSPHATE ISOMERASE"/>
    <property type="match status" value="1"/>
</dbReference>
<comment type="pathway">
    <text evidence="7">Carbohydrate biosynthesis; gluconeogenesis.</text>
</comment>
<dbReference type="EC" id="5.3.1.1" evidence="7"/>
<dbReference type="SUPFAM" id="SSF51351">
    <property type="entry name" value="Triosephosphate isomerase (TIM)"/>
    <property type="match status" value="1"/>
</dbReference>
<organism evidence="8 9">
    <name type="scientific">Thelohanellus kitauei</name>
    <name type="common">Myxosporean</name>
    <dbReference type="NCBI Taxonomy" id="669202"/>
    <lineage>
        <taxon>Eukaryota</taxon>
        <taxon>Metazoa</taxon>
        <taxon>Cnidaria</taxon>
        <taxon>Myxozoa</taxon>
        <taxon>Myxosporea</taxon>
        <taxon>Bivalvulida</taxon>
        <taxon>Platysporina</taxon>
        <taxon>Myxobolidae</taxon>
        <taxon>Thelohanellus</taxon>
    </lineage>
</organism>
<evidence type="ECO:0000256" key="5">
    <source>
        <dbReference type="ARBA" id="ARBA00022432"/>
    </source>
</evidence>
<dbReference type="EMBL" id="JWZT01004123">
    <property type="protein sequence ID" value="KII64677.1"/>
    <property type="molecule type" value="Genomic_DNA"/>
</dbReference>
<dbReference type="InterPro" id="IPR035990">
    <property type="entry name" value="TIM_sf"/>
</dbReference>
<keyword evidence="9" id="KW-1185">Reference proteome</keyword>
<dbReference type="GO" id="GO:0005829">
    <property type="term" value="C:cytosol"/>
    <property type="evidence" value="ECO:0007669"/>
    <property type="project" value="TreeGrafter"/>
</dbReference>
<dbReference type="PANTHER" id="PTHR21139">
    <property type="entry name" value="TRIOSEPHOSPHATE ISOMERASE"/>
    <property type="match status" value="1"/>
</dbReference>
<sequence>MQASLAKVDTLIEILNLAHLNYTDRDIVVAPSFPFLSHVKSKLRKEIETAAQNCFSEKTGAYTGEVRYFACLYSSHGRSSLRIPRVLSSAYEFSQMVISEILLNVSIFIQGVGSVPRGNLTFQGNPGPFNSICMGTCFRILKC</sequence>